<name>M3B2H3_STRM1</name>
<sequence>MGDGSPLGGVPGAFGRGEEEDPMTGQAVRYRLGYEGMDVRLLAEERIEATVPPSAEIGEGERSGFWFELRDDQECVLYRRVLATPFSAEHEVYDQESGTPSRVAGAPASGTLWLLVPSFPDARQLVVHGSPPEIERRAEAARELVRFDIGAGR</sequence>
<evidence type="ECO:0000313" key="3">
    <source>
        <dbReference type="Proteomes" id="UP000011740"/>
    </source>
</evidence>
<evidence type="ECO:0000313" key="2">
    <source>
        <dbReference type="EMBL" id="EMF00153.1"/>
    </source>
</evidence>
<dbReference type="eggNOG" id="ENOG50338WM">
    <property type="taxonomic scope" value="Bacteria"/>
</dbReference>
<dbReference type="AlphaFoldDB" id="M3B2H3"/>
<proteinExistence type="predicted"/>
<evidence type="ECO:0000256" key="1">
    <source>
        <dbReference type="SAM" id="MobiDB-lite"/>
    </source>
</evidence>
<dbReference type="STRING" id="1223523.H340_12747"/>
<dbReference type="PATRIC" id="fig|1223523.3.peg.2603"/>
<comment type="caution">
    <text evidence="2">The sequence shown here is derived from an EMBL/GenBank/DDBJ whole genome shotgun (WGS) entry which is preliminary data.</text>
</comment>
<feature type="region of interest" description="Disordered" evidence="1">
    <location>
        <begin position="1"/>
        <end position="22"/>
    </location>
</feature>
<dbReference type="EMBL" id="AORZ01000032">
    <property type="protein sequence ID" value="EMF00153.1"/>
    <property type="molecule type" value="Genomic_DNA"/>
</dbReference>
<protein>
    <submittedName>
        <fullName evidence="2">Uncharacterized protein</fullName>
    </submittedName>
</protein>
<dbReference type="Proteomes" id="UP000011740">
    <property type="component" value="Unassembled WGS sequence"/>
</dbReference>
<feature type="compositionally biased region" description="Gly residues" evidence="1">
    <location>
        <begin position="1"/>
        <end position="15"/>
    </location>
</feature>
<accession>M3B2H3</accession>
<reference evidence="2 3" key="1">
    <citation type="journal article" date="2013" name="Genome Announc.">
        <title>Whole-Genome Shotgun Assembly and Analysis of the Genome of Streptomyces mobaraensis DSM 40847, a Strain for Industrial Production of Microbial Transglutaminase.</title>
        <authorList>
            <person name="Yang H."/>
            <person name="He T."/>
            <person name="Wu W."/>
            <person name="Zhu W."/>
            <person name="Lu B."/>
            <person name="Sun W."/>
        </authorList>
    </citation>
    <scope>NUCLEOTIDE SEQUENCE [LARGE SCALE GENOMIC DNA]</scope>
    <source>
        <strain evidence="2 3">DSM 40847</strain>
    </source>
</reference>
<gene>
    <name evidence="2" type="ORF">H340_12747</name>
</gene>
<organism evidence="2 3">
    <name type="scientific">Streptomyces mobaraensis (strain ATCC 29032 / DSM 40847 / JCM 4168 / NBRC 13819 / NCIMB 11159 / IPCR 16-22)</name>
    <dbReference type="NCBI Taxonomy" id="1223523"/>
    <lineage>
        <taxon>Bacteria</taxon>
        <taxon>Bacillati</taxon>
        <taxon>Actinomycetota</taxon>
        <taxon>Actinomycetes</taxon>
        <taxon>Kitasatosporales</taxon>
        <taxon>Streptomycetaceae</taxon>
        <taxon>Streptomyces</taxon>
    </lineage>
</organism>